<organism evidence="8 9">
    <name type="scientific">Marchantia polymorpha subsp. ruderalis</name>
    <dbReference type="NCBI Taxonomy" id="1480154"/>
    <lineage>
        <taxon>Eukaryota</taxon>
        <taxon>Viridiplantae</taxon>
        <taxon>Streptophyta</taxon>
        <taxon>Embryophyta</taxon>
        <taxon>Marchantiophyta</taxon>
        <taxon>Marchantiopsida</taxon>
        <taxon>Marchantiidae</taxon>
        <taxon>Marchantiales</taxon>
        <taxon>Marchantiaceae</taxon>
        <taxon>Marchantia</taxon>
    </lineage>
</organism>
<dbReference type="GO" id="GO:0016020">
    <property type="term" value="C:membrane"/>
    <property type="evidence" value="ECO:0007669"/>
    <property type="project" value="UniProtKB-SubCell"/>
</dbReference>
<evidence type="ECO:0000313" key="9">
    <source>
        <dbReference type="Proteomes" id="UP000077202"/>
    </source>
</evidence>
<gene>
    <name evidence="8" type="ORF">AXG93_725s1320</name>
</gene>
<protein>
    <recommendedName>
        <fullName evidence="7">Phosphate transporter</fullName>
    </recommendedName>
</protein>
<evidence type="ECO:0000256" key="6">
    <source>
        <dbReference type="ARBA" id="ARBA00023136"/>
    </source>
</evidence>
<comment type="subcellular location">
    <subcellularLocation>
        <location evidence="1 7">Membrane</location>
        <topology evidence="1 7">Multi-pass membrane protein</topology>
    </subcellularLocation>
</comment>
<dbReference type="Pfam" id="PF01384">
    <property type="entry name" value="PHO4"/>
    <property type="match status" value="2"/>
</dbReference>
<keyword evidence="2 7" id="KW-0813">Transport</keyword>
<feature type="transmembrane region" description="Helical" evidence="7">
    <location>
        <begin position="129"/>
        <end position="156"/>
    </location>
</feature>
<feature type="transmembrane region" description="Helical" evidence="7">
    <location>
        <begin position="409"/>
        <end position="427"/>
    </location>
</feature>
<feature type="transmembrane region" description="Helical" evidence="7">
    <location>
        <begin position="87"/>
        <end position="109"/>
    </location>
</feature>
<name>A0A176WGH8_MARPO</name>
<dbReference type="AlphaFoldDB" id="A0A176WGH8"/>
<dbReference type="Proteomes" id="UP000077202">
    <property type="component" value="Unassembled WGS sequence"/>
</dbReference>
<feature type="transmembrane region" description="Helical" evidence="7">
    <location>
        <begin position="45"/>
        <end position="66"/>
    </location>
</feature>
<keyword evidence="5 7" id="KW-1133">Transmembrane helix</keyword>
<dbReference type="PANTHER" id="PTHR11101:SF94">
    <property type="entry name" value="PHOSPHATE TRANSPORTER"/>
    <property type="match status" value="1"/>
</dbReference>
<feature type="transmembrane region" description="Helical" evidence="7">
    <location>
        <begin position="7"/>
        <end position="25"/>
    </location>
</feature>
<evidence type="ECO:0000313" key="8">
    <source>
        <dbReference type="EMBL" id="OAE31442.1"/>
    </source>
</evidence>
<accession>A0A176WGH8</accession>
<evidence type="ECO:0000256" key="3">
    <source>
        <dbReference type="ARBA" id="ARBA00022592"/>
    </source>
</evidence>
<feature type="transmembrane region" description="Helical" evidence="7">
    <location>
        <begin position="324"/>
        <end position="349"/>
    </location>
</feature>
<keyword evidence="6 7" id="KW-0472">Membrane</keyword>
<dbReference type="PANTHER" id="PTHR11101">
    <property type="entry name" value="PHOSPHATE TRANSPORTER"/>
    <property type="match status" value="1"/>
</dbReference>
<evidence type="ECO:0000256" key="5">
    <source>
        <dbReference type="ARBA" id="ARBA00022989"/>
    </source>
</evidence>
<feature type="transmembrane region" description="Helical" evidence="7">
    <location>
        <begin position="369"/>
        <end position="388"/>
    </location>
</feature>
<proteinExistence type="inferred from homology"/>
<keyword evidence="3 7" id="KW-0592">Phosphate transport</keyword>
<dbReference type="InterPro" id="IPR001204">
    <property type="entry name" value="Phos_transporter"/>
</dbReference>
<comment type="caution">
    <text evidence="8">The sequence shown here is derived from an EMBL/GenBank/DDBJ whole genome shotgun (WGS) entry which is preliminary data.</text>
</comment>
<feature type="transmembrane region" description="Helical" evidence="7">
    <location>
        <begin position="168"/>
        <end position="190"/>
    </location>
</feature>
<feature type="transmembrane region" description="Helical" evidence="7">
    <location>
        <begin position="210"/>
        <end position="232"/>
    </location>
</feature>
<evidence type="ECO:0000256" key="1">
    <source>
        <dbReference type="ARBA" id="ARBA00004141"/>
    </source>
</evidence>
<feature type="transmembrane region" description="Helical" evidence="7">
    <location>
        <begin position="460"/>
        <end position="483"/>
    </location>
</feature>
<evidence type="ECO:0000256" key="7">
    <source>
        <dbReference type="RuleBase" id="RU363058"/>
    </source>
</evidence>
<keyword evidence="4 7" id="KW-0812">Transmembrane</keyword>
<dbReference type="EMBL" id="LVLJ01001095">
    <property type="protein sequence ID" value="OAE31442.1"/>
    <property type="molecule type" value="Genomic_DNA"/>
</dbReference>
<keyword evidence="9" id="KW-1185">Reference proteome</keyword>
<dbReference type="GO" id="GO:0035435">
    <property type="term" value="P:phosphate ion transmembrane transport"/>
    <property type="evidence" value="ECO:0007669"/>
    <property type="project" value="TreeGrafter"/>
</dbReference>
<comment type="function">
    <text evidence="7">Sodium-phosphate symporter.</text>
</comment>
<dbReference type="GO" id="GO:0005315">
    <property type="term" value="F:phosphate transmembrane transporter activity"/>
    <property type="evidence" value="ECO:0007669"/>
    <property type="project" value="InterPro"/>
</dbReference>
<evidence type="ECO:0000256" key="2">
    <source>
        <dbReference type="ARBA" id="ARBA00022448"/>
    </source>
</evidence>
<comment type="similarity">
    <text evidence="7">Belongs to the inorganic phosphate transporter (PiT) (TC 2.A.20) family.</text>
</comment>
<evidence type="ECO:0000256" key="4">
    <source>
        <dbReference type="ARBA" id="ARBA00022692"/>
    </source>
</evidence>
<sequence>MAVLDEYVWLVVVGSIVAFGFGWGTGANDVANAFGTSVGSKTLTLRQAVIIASIFEFAGALLLGRVSTNTIASGIADIASFTRDPEVYAYGMVCALGVVGGIMGFALVWDGPNAVIWAKKDSQSFPPYKGVVAIILSWFVSPILSGLTAALIFFVVRTLVLRRRNAYTLSFWTLPPFVLITTFINLYFVFTKGAKKTLSSNDNWSDAKSAWISAIIAAGVTLMCIFFALPLLKRMADRQFDSAGNRIEKTADTQLESVNTEGDLEKSVDKTTVEPKQLTNWQKFSKAATHGMDVDIHKVVKTDEKIGNMHEAAEKFEPRVEYAFSYLQVFSAICVIFAHGAGEVGYMAGPLATIWDVYQNGQLSKSVTPPIWIIIIGATGLVIGLATYGYNVTRSMGVKLAKLTPTRGFAAELATAFVIMIASQYGLPTSSSQCITGAIIGVGILEGSKGVNWTFFLKQFASWVSTLFVIGVVVAAVFAQGVYTPSKIQGKEVTRYEDRVTNLTTQVYKDFNSSLQSFKASSDALTLTNLPPSTWTQLNDTISSATNHAKNLADPKKSQTTDADQIMSALYKSLSLVQNYTIFTLGQNSVYPGAAVCMDPATATSNATNPQSPCKSPQLVK</sequence>
<reference evidence="8" key="1">
    <citation type="submission" date="2016-03" db="EMBL/GenBank/DDBJ databases">
        <title>Mechanisms controlling the formation of the plant cell surface in tip-growing cells are functionally conserved among land plants.</title>
        <authorList>
            <person name="Honkanen S."/>
            <person name="Jones V.A."/>
            <person name="Morieri G."/>
            <person name="Champion C."/>
            <person name="Hetherington A.J."/>
            <person name="Kelly S."/>
            <person name="Saint-Marcoux D."/>
            <person name="Proust H."/>
            <person name="Prescott H."/>
            <person name="Dolan L."/>
        </authorList>
    </citation>
    <scope>NUCLEOTIDE SEQUENCE [LARGE SCALE GENOMIC DNA]</scope>
    <source>
        <tissue evidence="8">Whole gametophyte</tissue>
    </source>
</reference>